<dbReference type="InterPro" id="IPR006977">
    <property type="entry name" value="Yip1_dom"/>
</dbReference>
<evidence type="ECO:0000256" key="5">
    <source>
        <dbReference type="SAM" id="Phobius"/>
    </source>
</evidence>
<keyword evidence="2 5" id="KW-0812">Transmembrane</keyword>
<feature type="transmembrane region" description="Helical" evidence="5">
    <location>
        <begin position="31"/>
        <end position="51"/>
    </location>
</feature>
<keyword evidence="8" id="KW-1185">Reference proteome</keyword>
<organism evidence="7 8">
    <name type="scientific">Bacillus changyiensis</name>
    <dbReference type="NCBI Taxonomy" id="3004103"/>
    <lineage>
        <taxon>Bacteria</taxon>
        <taxon>Bacillati</taxon>
        <taxon>Bacillota</taxon>
        <taxon>Bacilli</taxon>
        <taxon>Bacillales</taxon>
        <taxon>Bacillaceae</taxon>
        <taxon>Bacillus</taxon>
    </lineage>
</organism>
<name>A0ABT4X343_9BACI</name>
<comment type="caution">
    <text evidence="7">The sequence shown here is derived from an EMBL/GenBank/DDBJ whole genome shotgun (WGS) entry which is preliminary data.</text>
</comment>
<evidence type="ECO:0000256" key="4">
    <source>
        <dbReference type="ARBA" id="ARBA00023136"/>
    </source>
</evidence>
<proteinExistence type="predicted"/>
<reference evidence="7 8" key="1">
    <citation type="submission" date="2023-01" db="EMBL/GenBank/DDBJ databases">
        <title>Bacillus changyiensis sp. nov., isolated from a coastal deposit.</title>
        <authorList>
            <person name="Xiao G."/>
            <person name="Lai Q."/>
            <person name="Hu Z."/>
            <person name="Shao Z."/>
        </authorList>
    </citation>
    <scope>NUCLEOTIDE SEQUENCE [LARGE SCALE GENOMIC DNA]</scope>
    <source>
        <strain evidence="7 8">CLL-7-23</strain>
    </source>
</reference>
<dbReference type="Pfam" id="PF04893">
    <property type="entry name" value="Yip1"/>
    <property type="match status" value="1"/>
</dbReference>
<dbReference type="EMBL" id="JAQKAB010000004">
    <property type="protein sequence ID" value="MDA7026605.1"/>
    <property type="molecule type" value="Genomic_DNA"/>
</dbReference>
<feature type="domain" description="Yip1" evidence="6">
    <location>
        <begin position="14"/>
        <end position="194"/>
    </location>
</feature>
<feature type="transmembrane region" description="Helical" evidence="5">
    <location>
        <begin position="146"/>
        <end position="168"/>
    </location>
</feature>
<feature type="transmembrane region" description="Helical" evidence="5">
    <location>
        <begin position="102"/>
        <end position="126"/>
    </location>
</feature>
<dbReference type="RefSeq" id="WP_271340451.1">
    <property type="nucleotide sequence ID" value="NZ_JAQKAB010000004.1"/>
</dbReference>
<keyword evidence="3 5" id="KW-1133">Transmembrane helix</keyword>
<keyword evidence="4 5" id="KW-0472">Membrane</keyword>
<protein>
    <submittedName>
        <fullName evidence="7">YIP1 family protein</fullName>
    </submittedName>
</protein>
<accession>A0ABT4X343</accession>
<comment type="subcellular location">
    <subcellularLocation>
        <location evidence="1">Membrane</location>
        <topology evidence="1">Multi-pass membrane protein</topology>
    </subcellularLocation>
</comment>
<gene>
    <name evidence="7" type="ORF">PJ311_08270</name>
</gene>
<evidence type="ECO:0000313" key="7">
    <source>
        <dbReference type="EMBL" id="MDA7026605.1"/>
    </source>
</evidence>
<evidence type="ECO:0000256" key="2">
    <source>
        <dbReference type="ARBA" id="ARBA00022692"/>
    </source>
</evidence>
<feature type="transmembrane region" description="Helical" evidence="5">
    <location>
        <begin position="180"/>
        <end position="204"/>
    </location>
</feature>
<evidence type="ECO:0000256" key="1">
    <source>
        <dbReference type="ARBA" id="ARBA00004141"/>
    </source>
</evidence>
<dbReference type="Proteomes" id="UP001211894">
    <property type="component" value="Unassembled WGS sequence"/>
</dbReference>
<evidence type="ECO:0000259" key="6">
    <source>
        <dbReference type="Pfam" id="PF04893"/>
    </source>
</evidence>
<evidence type="ECO:0000313" key="8">
    <source>
        <dbReference type="Proteomes" id="UP001211894"/>
    </source>
</evidence>
<sequence length="206" mass="23188">MESNIETKKPSLLGLIVNPVKQFNRMKERPTVWLPMFSVMLLLGATTYLTFSPSSKDKVSIYFELMVLLSGILYYGLIIFISALIFWLITSIGGRKTKFVSMFSLSIFVTFIIIIESALVSLISHFTDLHVSITSSQSVFSVKEPYRSMIGAFDIFIIWSLVLLAIGLQKVGGVTKRTAWISVAILFLLFFLVHFIGGLFIALLHF</sequence>
<feature type="transmembrane region" description="Helical" evidence="5">
    <location>
        <begin position="71"/>
        <end position="90"/>
    </location>
</feature>
<evidence type="ECO:0000256" key="3">
    <source>
        <dbReference type="ARBA" id="ARBA00022989"/>
    </source>
</evidence>